<evidence type="ECO:0000259" key="5">
    <source>
        <dbReference type="Pfam" id="PF04577"/>
    </source>
</evidence>
<dbReference type="Proteomes" id="UP000825935">
    <property type="component" value="Chromosome 21"/>
</dbReference>
<name>A0A8T2SAA1_CERRI</name>
<keyword evidence="4" id="KW-0472">Membrane</keyword>
<dbReference type="GO" id="GO:0005794">
    <property type="term" value="C:Golgi apparatus"/>
    <property type="evidence" value="ECO:0007669"/>
    <property type="project" value="UniProtKB-ARBA"/>
</dbReference>
<evidence type="ECO:0000256" key="3">
    <source>
        <dbReference type="ARBA" id="ARBA00023180"/>
    </source>
</evidence>
<dbReference type="InterPro" id="IPR007657">
    <property type="entry name" value="Glycosyltransferase_61"/>
</dbReference>
<reference evidence="6" key="1">
    <citation type="submission" date="2021-08" db="EMBL/GenBank/DDBJ databases">
        <title>WGS assembly of Ceratopteris richardii.</title>
        <authorList>
            <person name="Marchant D.B."/>
            <person name="Chen G."/>
            <person name="Jenkins J."/>
            <person name="Shu S."/>
            <person name="Leebens-Mack J."/>
            <person name="Grimwood J."/>
            <person name="Schmutz J."/>
            <person name="Soltis P."/>
            <person name="Soltis D."/>
            <person name="Chen Z.-H."/>
        </authorList>
    </citation>
    <scope>NUCLEOTIDE SEQUENCE</scope>
    <source>
        <strain evidence="6">Whitten #5841</strain>
        <tissue evidence="6">Leaf</tissue>
    </source>
</reference>
<evidence type="ECO:0000256" key="2">
    <source>
        <dbReference type="ARBA" id="ARBA00022679"/>
    </source>
</evidence>
<feature type="domain" description="Glycosyltransferase 61 catalytic" evidence="5">
    <location>
        <begin position="383"/>
        <end position="477"/>
    </location>
</feature>
<keyword evidence="1" id="KW-0328">Glycosyltransferase</keyword>
<evidence type="ECO:0000256" key="1">
    <source>
        <dbReference type="ARBA" id="ARBA00022676"/>
    </source>
</evidence>
<dbReference type="OrthoDB" id="529273at2759"/>
<organism evidence="6 7">
    <name type="scientific">Ceratopteris richardii</name>
    <name type="common">Triangle waterfern</name>
    <dbReference type="NCBI Taxonomy" id="49495"/>
    <lineage>
        <taxon>Eukaryota</taxon>
        <taxon>Viridiplantae</taxon>
        <taxon>Streptophyta</taxon>
        <taxon>Embryophyta</taxon>
        <taxon>Tracheophyta</taxon>
        <taxon>Polypodiopsida</taxon>
        <taxon>Polypodiidae</taxon>
        <taxon>Polypodiales</taxon>
        <taxon>Pteridineae</taxon>
        <taxon>Pteridaceae</taxon>
        <taxon>Parkerioideae</taxon>
        <taxon>Ceratopteris</taxon>
    </lineage>
</organism>
<proteinExistence type="predicted"/>
<dbReference type="GO" id="GO:0016763">
    <property type="term" value="F:pentosyltransferase activity"/>
    <property type="evidence" value="ECO:0007669"/>
    <property type="project" value="UniProtKB-ARBA"/>
</dbReference>
<sequence>MSDRMERGCCRCRVSSFLIFIFVLLVVLSVYIYHVHRALQDLVHSRRFRSSLGDGDYAAAGYNPIAQERIGGTANGYWIQRNHMRVTEQLQQQVQEVLKITTGYGYEIEELKRRLSEVETTVREELNREEARTGGSRLAALEHPGSQQEQRKQMFYASSHVHSLRFLPLKDVQARSRGDTHVHHYFISALKGRGWAEGPPELFTFPAEDGNSTLRHRLLCLRGNSTSDGTQNSYALAHKEELPIGARLVQGTTLISDTLWDFRNPWHSMFNLVQFIYWRLDNACTRAQNLVVFHQAEFRTHLGDWIGSVLSSSGLPSVPLDINKLAAEHPNTGEADDLPIMCFERAIVSRRGIGGMTLPLRRRLFDEMRCQVRRACNIHVNNMYGADAEETKITRSIRHVNVTLLVRQRTRGFIDEGAWRRVLQEQCRPTQNCTWSVIYVANMSFCRQVEAMSHTNILISAHGGQLANIVFMSPGGSLMELFPSGWLEMAGHGQYIYKNLAYWVGLHHEGFWRDPLTPPCPDPSNARTCFSYYKDQPIGINTTHITRWLKDVIHKHQSIPLHTKDHGKKENISNFIDQNKCECST</sequence>
<evidence type="ECO:0000313" key="7">
    <source>
        <dbReference type="Proteomes" id="UP000825935"/>
    </source>
</evidence>
<keyword evidence="4" id="KW-0812">Transmembrane</keyword>
<comment type="caution">
    <text evidence="6">The sequence shown here is derived from an EMBL/GenBank/DDBJ whole genome shotgun (WGS) entry which is preliminary data.</text>
</comment>
<dbReference type="EMBL" id="CM035426">
    <property type="protein sequence ID" value="KAH7314886.1"/>
    <property type="molecule type" value="Genomic_DNA"/>
</dbReference>
<keyword evidence="7" id="KW-1185">Reference proteome</keyword>
<dbReference type="Pfam" id="PF04577">
    <property type="entry name" value="Glyco_transf_61"/>
    <property type="match status" value="1"/>
</dbReference>
<dbReference type="PANTHER" id="PTHR20961:SF115">
    <property type="entry name" value="GLYCOSYLTRANSFERASE"/>
    <property type="match status" value="1"/>
</dbReference>
<gene>
    <name evidence="6" type="ORF">KP509_21G025700</name>
</gene>
<dbReference type="PANTHER" id="PTHR20961">
    <property type="entry name" value="GLYCOSYLTRANSFERASE"/>
    <property type="match status" value="1"/>
</dbReference>
<dbReference type="OMA" id="THLANWT"/>
<feature type="transmembrane region" description="Helical" evidence="4">
    <location>
        <begin position="12"/>
        <end position="33"/>
    </location>
</feature>
<keyword evidence="4" id="KW-1133">Transmembrane helix</keyword>
<dbReference type="AlphaFoldDB" id="A0A8T2SAA1"/>
<accession>A0A8T2SAA1</accession>
<dbReference type="InterPro" id="IPR049625">
    <property type="entry name" value="Glyco_transf_61_cat"/>
</dbReference>
<keyword evidence="2" id="KW-0808">Transferase</keyword>
<evidence type="ECO:0000313" key="6">
    <source>
        <dbReference type="EMBL" id="KAH7314886.1"/>
    </source>
</evidence>
<protein>
    <recommendedName>
        <fullName evidence="5">Glycosyltransferase 61 catalytic domain-containing protein</fullName>
    </recommendedName>
</protein>
<keyword evidence="3" id="KW-0325">Glycoprotein</keyword>
<evidence type="ECO:0000256" key="4">
    <source>
        <dbReference type="SAM" id="Phobius"/>
    </source>
</evidence>